<feature type="compositionally biased region" description="Low complexity" evidence="1">
    <location>
        <begin position="22"/>
        <end position="42"/>
    </location>
</feature>
<reference evidence="3 4" key="1">
    <citation type="submission" date="2020-08" db="EMBL/GenBank/DDBJ databases">
        <title>Sequencing the genomes of 1000 actinobacteria strains.</title>
        <authorList>
            <person name="Klenk H.-P."/>
        </authorList>
    </citation>
    <scope>NUCLEOTIDE SEQUENCE [LARGE SCALE GENOMIC DNA]</scope>
    <source>
        <strain evidence="3 4">DSM 44230</strain>
    </source>
</reference>
<proteinExistence type="predicted"/>
<evidence type="ECO:0000256" key="1">
    <source>
        <dbReference type="SAM" id="MobiDB-lite"/>
    </source>
</evidence>
<dbReference type="EMBL" id="JACHMH010000001">
    <property type="protein sequence ID" value="MBB4681334.1"/>
    <property type="molecule type" value="Genomic_DNA"/>
</dbReference>
<keyword evidence="2" id="KW-0732">Signal</keyword>
<dbReference type="AlphaFoldDB" id="A0A7W7CKV5"/>
<keyword evidence="4" id="KW-1185">Reference proteome</keyword>
<sequence>MRRTLLTLLACLALTGCAQPAEPAASAPASSTPAAPPATTTPGLPPEQERAFRHLTFQAVLPIDTVQSSGTRFHEQHVDKGPMTSCWAELSTPPAVSYLRRWQSDHDWASSAGHLYQGRRAEQLIAELRELATRTCPAWKDPELGSFQYRGEVTIKGTTGVDAAFAFCADNRQPTGEERLYCWAYLARNGPGTTMLSMVGTGGPKLELVDGGDAGLVEKMKFQTFILGSIAELTPLDLP</sequence>
<name>A0A7W7CKV5_9PSEU</name>
<dbReference type="Proteomes" id="UP000533598">
    <property type="component" value="Unassembled WGS sequence"/>
</dbReference>
<comment type="caution">
    <text evidence="3">The sequence shown here is derived from an EMBL/GenBank/DDBJ whole genome shotgun (WGS) entry which is preliminary data.</text>
</comment>
<feature type="region of interest" description="Disordered" evidence="1">
    <location>
        <begin position="22"/>
        <end position="46"/>
    </location>
</feature>
<evidence type="ECO:0000256" key="2">
    <source>
        <dbReference type="SAM" id="SignalP"/>
    </source>
</evidence>
<accession>A0A7W7CKV5</accession>
<gene>
    <name evidence="3" type="ORF">HNR67_007452</name>
</gene>
<evidence type="ECO:0000313" key="4">
    <source>
        <dbReference type="Proteomes" id="UP000533598"/>
    </source>
</evidence>
<dbReference type="PROSITE" id="PS51257">
    <property type="entry name" value="PROKAR_LIPOPROTEIN"/>
    <property type="match status" value="1"/>
</dbReference>
<evidence type="ECO:0000313" key="3">
    <source>
        <dbReference type="EMBL" id="MBB4681334.1"/>
    </source>
</evidence>
<dbReference type="RefSeq" id="WP_185007830.1">
    <property type="nucleotide sequence ID" value="NZ_BAAAUI010000008.1"/>
</dbReference>
<feature type="signal peptide" evidence="2">
    <location>
        <begin position="1"/>
        <end position="20"/>
    </location>
</feature>
<organism evidence="3 4">
    <name type="scientific">Crossiella cryophila</name>
    <dbReference type="NCBI Taxonomy" id="43355"/>
    <lineage>
        <taxon>Bacteria</taxon>
        <taxon>Bacillati</taxon>
        <taxon>Actinomycetota</taxon>
        <taxon>Actinomycetes</taxon>
        <taxon>Pseudonocardiales</taxon>
        <taxon>Pseudonocardiaceae</taxon>
        <taxon>Crossiella</taxon>
    </lineage>
</organism>
<feature type="chain" id="PRO_5030869364" evidence="2">
    <location>
        <begin position="21"/>
        <end position="239"/>
    </location>
</feature>
<protein>
    <submittedName>
        <fullName evidence="3">Uncharacterized protein</fullName>
    </submittedName>
</protein>